<evidence type="ECO:0000313" key="6">
    <source>
        <dbReference type="EMBL" id="WND03496.1"/>
    </source>
</evidence>
<dbReference type="SMART" id="SM00419">
    <property type="entry name" value="HTH_CRP"/>
    <property type="match status" value="1"/>
</dbReference>
<dbReference type="RefSeq" id="WP_310799349.1">
    <property type="nucleotide sequence ID" value="NZ_CP123872.1"/>
</dbReference>
<gene>
    <name evidence="6" type="ORF">QGN29_03805</name>
</gene>
<keyword evidence="2" id="KW-0238">DNA-binding</keyword>
<dbReference type="GO" id="GO:0005829">
    <property type="term" value="C:cytosol"/>
    <property type="evidence" value="ECO:0007669"/>
    <property type="project" value="TreeGrafter"/>
</dbReference>
<dbReference type="PROSITE" id="PS51063">
    <property type="entry name" value="HTH_CRP_2"/>
    <property type="match status" value="1"/>
</dbReference>
<dbReference type="KEGG" id="tmk:QGN29_03805"/>
<dbReference type="InterPro" id="IPR050397">
    <property type="entry name" value="Env_Response_Regulators"/>
</dbReference>
<evidence type="ECO:0000256" key="2">
    <source>
        <dbReference type="ARBA" id="ARBA00023125"/>
    </source>
</evidence>
<name>A0AA52EEU5_9PROT</name>
<dbReference type="InterPro" id="IPR000595">
    <property type="entry name" value="cNMP-bd_dom"/>
</dbReference>
<evidence type="ECO:0000259" key="5">
    <source>
        <dbReference type="PROSITE" id="PS51063"/>
    </source>
</evidence>
<dbReference type="AlphaFoldDB" id="A0AA52EEU5"/>
<dbReference type="FunFam" id="1.10.10.10:FF:000028">
    <property type="entry name" value="Fumarate/nitrate reduction transcriptional regulator Fnr"/>
    <property type="match status" value="1"/>
</dbReference>
<keyword evidence="7" id="KW-1185">Reference proteome</keyword>
<dbReference type="InterPro" id="IPR018490">
    <property type="entry name" value="cNMP-bd_dom_sf"/>
</dbReference>
<feature type="domain" description="HTH crp-type" evidence="5">
    <location>
        <begin position="149"/>
        <end position="223"/>
    </location>
</feature>
<dbReference type="PRINTS" id="PR00034">
    <property type="entry name" value="HTHCRP"/>
</dbReference>
<evidence type="ECO:0000256" key="1">
    <source>
        <dbReference type="ARBA" id="ARBA00023015"/>
    </source>
</evidence>
<dbReference type="PANTHER" id="PTHR24567">
    <property type="entry name" value="CRP FAMILY TRANSCRIPTIONAL REGULATORY PROTEIN"/>
    <property type="match status" value="1"/>
</dbReference>
<dbReference type="Pfam" id="PF00027">
    <property type="entry name" value="cNMP_binding"/>
    <property type="match status" value="1"/>
</dbReference>
<dbReference type="Pfam" id="PF13545">
    <property type="entry name" value="HTH_Crp_2"/>
    <property type="match status" value="1"/>
</dbReference>
<dbReference type="Proteomes" id="UP001268683">
    <property type="component" value="Chromosome"/>
</dbReference>
<dbReference type="EMBL" id="CP123872">
    <property type="protein sequence ID" value="WND03496.1"/>
    <property type="molecule type" value="Genomic_DNA"/>
</dbReference>
<feature type="domain" description="Cyclic nucleotide-binding" evidence="4">
    <location>
        <begin position="18"/>
        <end position="87"/>
    </location>
</feature>
<dbReference type="PROSITE" id="PS50042">
    <property type="entry name" value="CNMP_BINDING_3"/>
    <property type="match status" value="1"/>
</dbReference>
<protein>
    <submittedName>
        <fullName evidence="6">Helix-turn-helix domain-containing protein</fullName>
    </submittedName>
</protein>
<organism evidence="6 7">
    <name type="scientific">Temperatibacter marinus</name>
    <dbReference type="NCBI Taxonomy" id="1456591"/>
    <lineage>
        <taxon>Bacteria</taxon>
        <taxon>Pseudomonadati</taxon>
        <taxon>Pseudomonadota</taxon>
        <taxon>Alphaproteobacteria</taxon>
        <taxon>Kordiimonadales</taxon>
        <taxon>Temperatibacteraceae</taxon>
        <taxon>Temperatibacter</taxon>
    </lineage>
</organism>
<keyword evidence="3" id="KW-0804">Transcription</keyword>
<evidence type="ECO:0000313" key="7">
    <source>
        <dbReference type="Proteomes" id="UP001268683"/>
    </source>
</evidence>
<reference evidence="6" key="1">
    <citation type="submission" date="2023-04" db="EMBL/GenBank/DDBJ databases">
        <title>Complete genome sequence of Temperatibacter marinus.</title>
        <authorList>
            <person name="Rong J.-C."/>
            <person name="Yi M.-L."/>
            <person name="Zhao Q."/>
        </authorList>
    </citation>
    <scope>NUCLEOTIDE SEQUENCE</scope>
    <source>
        <strain evidence="6">NBRC 110045</strain>
    </source>
</reference>
<sequence length="236" mass="26832">MSMNPIKCHSCSARASRLCSSLDEDAIYELDAIATRIEVSKGNYIFQEEDPSSYVYNISTGMGYLERLSSDGRRQIMAFLFPGDYIGLIPDPIVNVSAGGLTDMSVCRWNIKDIENLIDKHPEFEHRLRRIGNRVLATTLDQLFMLGCKDAREKLAFFLLQMEKRQLVALGEIETIHLPMTRGDIADYLGITVETVSRIFTRIKKEGLIELPDSNEVVIKNRELLEEIAEYNGIDY</sequence>
<dbReference type="CDD" id="cd00092">
    <property type="entry name" value="HTH_CRP"/>
    <property type="match status" value="1"/>
</dbReference>
<dbReference type="SUPFAM" id="SSF51206">
    <property type="entry name" value="cAMP-binding domain-like"/>
    <property type="match status" value="1"/>
</dbReference>
<evidence type="ECO:0000259" key="4">
    <source>
        <dbReference type="PROSITE" id="PS50042"/>
    </source>
</evidence>
<dbReference type="PANTHER" id="PTHR24567:SF75">
    <property type="entry name" value="FUMARATE AND NITRATE REDUCTION REGULATORY PROTEIN"/>
    <property type="match status" value="1"/>
</dbReference>
<dbReference type="Gene3D" id="1.10.10.10">
    <property type="entry name" value="Winged helix-like DNA-binding domain superfamily/Winged helix DNA-binding domain"/>
    <property type="match status" value="1"/>
</dbReference>
<dbReference type="PROSITE" id="PS00042">
    <property type="entry name" value="HTH_CRP_1"/>
    <property type="match status" value="1"/>
</dbReference>
<dbReference type="InterPro" id="IPR018335">
    <property type="entry name" value="Tscrpt_reg_HTH_Crp-type_CS"/>
</dbReference>
<proteinExistence type="predicted"/>
<dbReference type="InterPro" id="IPR036390">
    <property type="entry name" value="WH_DNA-bd_sf"/>
</dbReference>
<dbReference type="InterPro" id="IPR036388">
    <property type="entry name" value="WH-like_DNA-bd_sf"/>
</dbReference>
<dbReference type="GO" id="GO:0003677">
    <property type="term" value="F:DNA binding"/>
    <property type="evidence" value="ECO:0007669"/>
    <property type="project" value="UniProtKB-KW"/>
</dbReference>
<dbReference type="SUPFAM" id="SSF46785">
    <property type="entry name" value="Winged helix' DNA-binding domain"/>
    <property type="match status" value="1"/>
</dbReference>
<dbReference type="InterPro" id="IPR014710">
    <property type="entry name" value="RmlC-like_jellyroll"/>
</dbReference>
<dbReference type="InterPro" id="IPR012318">
    <property type="entry name" value="HTH_CRP"/>
</dbReference>
<dbReference type="Gene3D" id="2.60.120.10">
    <property type="entry name" value="Jelly Rolls"/>
    <property type="match status" value="1"/>
</dbReference>
<dbReference type="GO" id="GO:0003700">
    <property type="term" value="F:DNA-binding transcription factor activity"/>
    <property type="evidence" value="ECO:0007669"/>
    <property type="project" value="InterPro"/>
</dbReference>
<evidence type="ECO:0000256" key="3">
    <source>
        <dbReference type="ARBA" id="ARBA00023163"/>
    </source>
</evidence>
<keyword evidence="1" id="KW-0805">Transcription regulation</keyword>
<dbReference type="CDD" id="cd00038">
    <property type="entry name" value="CAP_ED"/>
    <property type="match status" value="1"/>
</dbReference>
<dbReference type="SMART" id="SM00100">
    <property type="entry name" value="cNMP"/>
    <property type="match status" value="1"/>
</dbReference>
<accession>A0AA52EEU5</accession>